<dbReference type="InterPro" id="IPR029055">
    <property type="entry name" value="Ntn_hydrolases_N"/>
</dbReference>
<dbReference type="CDD" id="cd04701">
    <property type="entry name" value="Asparaginase_2"/>
    <property type="match status" value="1"/>
</dbReference>
<gene>
    <name evidence="2" type="ORF">QWY31_11085</name>
</gene>
<keyword evidence="3" id="KW-1185">Reference proteome</keyword>
<dbReference type="Gene3D" id="3.60.20.30">
    <property type="entry name" value="(Glycosyl)asparaginase"/>
    <property type="match status" value="1"/>
</dbReference>
<evidence type="ECO:0000313" key="3">
    <source>
        <dbReference type="Proteomes" id="UP001168552"/>
    </source>
</evidence>
<dbReference type="Proteomes" id="UP001168552">
    <property type="component" value="Unassembled WGS sequence"/>
</dbReference>
<protein>
    <submittedName>
        <fullName evidence="2">Isoaspartyl peptidase/L-asparaginase</fullName>
    </submittedName>
</protein>
<evidence type="ECO:0000313" key="2">
    <source>
        <dbReference type="EMBL" id="MDN4166049.1"/>
    </source>
</evidence>
<organism evidence="2 3">
    <name type="scientific">Shiella aurantiaca</name>
    <dbReference type="NCBI Taxonomy" id="3058365"/>
    <lineage>
        <taxon>Bacteria</taxon>
        <taxon>Pseudomonadati</taxon>
        <taxon>Bacteroidota</taxon>
        <taxon>Cytophagia</taxon>
        <taxon>Cytophagales</taxon>
        <taxon>Shiellaceae</taxon>
        <taxon>Shiella</taxon>
    </lineage>
</organism>
<accession>A0ABT8F726</accession>
<dbReference type="SUPFAM" id="SSF56235">
    <property type="entry name" value="N-terminal nucleophile aminohydrolases (Ntn hydrolases)"/>
    <property type="match status" value="1"/>
</dbReference>
<sequence length="333" mass="35530">MRYLFFLICLGLFACESSAPIQKETPKAQEWAIVLHGGAGTPKFLNQEEEQAYHAALAEALQIGKDILASGGSSADAVEQTIRYLEDSPLFNAGKGAVINAEGVHELDAAFMDGSTMGVGALTGLTTVKNPISLARKVMSDSKHVFFGGAGAEQFADEMKVERVDNSYFTTPKRKAAWEKMKAKQDSALAYKPDNIWGHSRGTVGCVALDKQGRIVAGTSTGGMTMKHSGRIGDAPVIGAGTYANTLVGVSATGSGEEFIRRQVAYDIAALMEYGGMNLEEACHQVIGVKMPKDMGGIIALDRWGNIQMPFNTPGMFRAAADASGRFETGIYK</sequence>
<feature type="signal peptide" evidence="1">
    <location>
        <begin position="1"/>
        <end position="19"/>
    </location>
</feature>
<comment type="caution">
    <text evidence="2">The sequence shown here is derived from an EMBL/GenBank/DDBJ whole genome shotgun (WGS) entry which is preliminary data.</text>
</comment>
<feature type="chain" id="PRO_5046665897" evidence="1">
    <location>
        <begin position="20"/>
        <end position="333"/>
    </location>
</feature>
<dbReference type="EMBL" id="JAUHJS010000005">
    <property type="protein sequence ID" value="MDN4166049.1"/>
    <property type="molecule type" value="Genomic_DNA"/>
</dbReference>
<keyword evidence="1" id="KW-0732">Signal</keyword>
<dbReference type="Pfam" id="PF01112">
    <property type="entry name" value="Asparaginase_2"/>
    <property type="match status" value="1"/>
</dbReference>
<dbReference type="PANTHER" id="PTHR10188:SF6">
    <property type="entry name" value="N(4)-(BETA-N-ACETYLGLUCOSAMINYL)-L-ASPARAGINASE"/>
    <property type="match status" value="1"/>
</dbReference>
<name>A0ABT8F726_9BACT</name>
<dbReference type="InterPro" id="IPR000246">
    <property type="entry name" value="Peptidase_T2"/>
</dbReference>
<dbReference type="PROSITE" id="PS51257">
    <property type="entry name" value="PROKAR_LIPOPROTEIN"/>
    <property type="match status" value="1"/>
</dbReference>
<dbReference type="RefSeq" id="WP_320004583.1">
    <property type="nucleotide sequence ID" value="NZ_JAUHJS010000005.1"/>
</dbReference>
<reference evidence="2" key="1">
    <citation type="submission" date="2023-06" db="EMBL/GenBank/DDBJ databases">
        <title>Cytophagales bacterium Strain LB-30, isolated from soil.</title>
        <authorList>
            <person name="Liu B."/>
        </authorList>
    </citation>
    <scope>NUCLEOTIDE SEQUENCE</scope>
    <source>
        <strain evidence="2">LB-30</strain>
    </source>
</reference>
<dbReference type="PANTHER" id="PTHR10188">
    <property type="entry name" value="L-ASPARAGINASE"/>
    <property type="match status" value="1"/>
</dbReference>
<proteinExistence type="predicted"/>
<evidence type="ECO:0000256" key="1">
    <source>
        <dbReference type="SAM" id="SignalP"/>
    </source>
</evidence>